<name>A0AAE1MGK5_9FABA</name>
<protein>
    <recommendedName>
        <fullName evidence="1">C2 domain-containing protein</fullName>
    </recommendedName>
</protein>
<proteinExistence type="predicted"/>
<gene>
    <name evidence="2" type="ORF">QN277_023644</name>
</gene>
<dbReference type="PANTHER" id="PTHR32246">
    <property type="entry name" value="INGRESSION PROTEIN FIC1"/>
    <property type="match status" value="1"/>
</dbReference>
<dbReference type="PANTHER" id="PTHR32246:SF74">
    <property type="entry name" value="BON1-ASSOCIATED-LIKE PROTEIN"/>
    <property type="match status" value="1"/>
</dbReference>
<accession>A0AAE1MGK5</accession>
<comment type="caution">
    <text evidence="2">The sequence shown here is derived from an EMBL/GenBank/DDBJ whole genome shotgun (WGS) entry which is preliminary data.</text>
</comment>
<dbReference type="Gene3D" id="2.60.40.150">
    <property type="entry name" value="C2 domain"/>
    <property type="match status" value="1"/>
</dbReference>
<organism evidence="2 3">
    <name type="scientific">Acacia crassicarpa</name>
    <name type="common">northern wattle</name>
    <dbReference type="NCBI Taxonomy" id="499986"/>
    <lineage>
        <taxon>Eukaryota</taxon>
        <taxon>Viridiplantae</taxon>
        <taxon>Streptophyta</taxon>
        <taxon>Embryophyta</taxon>
        <taxon>Tracheophyta</taxon>
        <taxon>Spermatophyta</taxon>
        <taxon>Magnoliopsida</taxon>
        <taxon>eudicotyledons</taxon>
        <taxon>Gunneridae</taxon>
        <taxon>Pentapetalae</taxon>
        <taxon>rosids</taxon>
        <taxon>fabids</taxon>
        <taxon>Fabales</taxon>
        <taxon>Fabaceae</taxon>
        <taxon>Caesalpinioideae</taxon>
        <taxon>mimosoid clade</taxon>
        <taxon>Acacieae</taxon>
        <taxon>Acacia</taxon>
    </lineage>
</organism>
<dbReference type="Proteomes" id="UP001293593">
    <property type="component" value="Unassembled WGS sequence"/>
</dbReference>
<dbReference type="InterPro" id="IPR000008">
    <property type="entry name" value="C2_dom"/>
</dbReference>
<evidence type="ECO:0000259" key="1">
    <source>
        <dbReference type="PROSITE" id="PS50004"/>
    </source>
</evidence>
<dbReference type="Pfam" id="PF00168">
    <property type="entry name" value="C2"/>
    <property type="match status" value="1"/>
</dbReference>
<feature type="domain" description="C2" evidence="1">
    <location>
        <begin position="1"/>
        <end position="112"/>
    </location>
</feature>
<dbReference type="InterPro" id="IPR035892">
    <property type="entry name" value="C2_domain_sf"/>
</dbReference>
<dbReference type="EMBL" id="JAWXYG010000007">
    <property type="protein sequence ID" value="KAK4266767.1"/>
    <property type="molecule type" value="Genomic_DNA"/>
</dbReference>
<evidence type="ECO:0000313" key="3">
    <source>
        <dbReference type="Proteomes" id="UP001293593"/>
    </source>
</evidence>
<sequence>MAPISTRTLEVTIISGEDLSADSRNPATTTDMYVVVRTESVKCWSTKMAEQVAESRTSLWNEKLMVEMPCHAKSITLEVKSKTAKGAVRSIGLARIAIWEALPKQEACSESEVLSYRLRNWEGRRSGVINFSVKPVNKEQEEKGTMVSSCDLKLRDNCGTVIGIPVCWIHPRIVSV</sequence>
<dbReference type="SUPFAM" id="SSF49562">
    <property type="entry name" value="C2 domain (Calcium/lipid-binding domain, CaLB)"/>
    <property type="match status" value="1"/>
</dbReference>
<dbReference type="AlphaFoldDB" id="A0AAE1MGK5"/>
<evidence type="ECO:0000313" key="2">
    <source>
        <dbReference type="EMBL" id="KAK4266767.1"/>
    </source>
</evidence>
<reference evidence="2" key="1">
    <citation type="submission" date="2023-10" db="EMBL/GenBank/DDBJ databases">
        <title>Chromosome-level genome of the transformable northern wattle, Acacia crassicarpa.</title>
        <authorList>
            <person name="Massaro I."/>
            <person name="Sinha N.R."/>
            <person name="Poethig S."/>
            <person name="Leichty A.R."/>
        </authorList>
    </citation>
    <scope>NUCLEOTIDE SEQUENCE</scope>
    <source>
        <strain evidence="2">Acra3RX</strain>
        <tissue evidence="2">Leaf</tissue>
    </source>
</reference>
<dbReference type="PROSITE" id="PS50004">
    <property type="entry name" value="C2"/>
    <property type="match status" value="1"/>
</dbReference>
<dbReference type="SMART" id="SM00239">
    <property type="entry name" value="C2"/>
    <property type="match status" value="1"/>
</dbReference>
<keyword evidence="3" id="KW-1185">Reference proteome</keyword>